<dbReference type="Proteomes" id="UP000683925">
    <property type="component" value="Unassembled WGS sequence"/>
</dbReference>
<gene>
    <name evidence="1" type="ORF">POCTA_138.1.T1240027</name>
</gene>
<keyword evidence="2" id="KW-1185">Reference proteome</keyword>
<accession>A0A8S1XKA2</accession>
<dbReference type="AlphaFoldDB" id="A0A8S1XKA2"/>
<evidence type="ECO:0000313" key="1">
    <source>
        <dbReference type="EMBL" id="CAD8201309.1"/>
    </source>
</evidence>
<sequence length="115" mass="13605">MDTLVIIKGCLIEPNSSPSLITDSGQKFRIAFDFLQMSIFFKGFSELFDFLILILQFYTYCEFQQLQLEACSDSLDGIGEYMMEKLNYYLSQLQIQQWIDMNVNEYSKYFYSLEN</sequence>
<comment type="caution">
    <text evidence="1">The sequence shown here is derived from an EMBL/GenBank/DDBJ whole genome shotgun (WGS) entry which is preliminary data.</text>
</comment>
<dbReference type="EMBL" id="CAJJDP010000124">
    <property type="protein sequence ID" value="CAD8201309.1"/>
    <property type="molecule type" value="Genomic_DNA"/>
</dbReference>
<protein>
    <submittedName>
        <fullName evidence="1">Uncharacterized protein</fullName>
    </submittedName>
</protein>
<name>A0A8S1XKA2_PAROT</name>
<proteinExistence type="predicted"/>
<organism evidence="1 2">
    <name type="scientific">Paramecium octaurelia</name>
    <dbReference type="NCBI Taxonomy" id="43137"/>
    <lineage>
        <taxon>Eukaryota</taxon>
        <taxon>Sar</taxon>
        <taxon>Alveolata</taxon>
        <taxon>Ciliophora</taxon>
        <taxon>Intramacronucleata</taxon>
        <taxon>Oligohymenophorea</taxon>
        <taxon>Peniculida</taxon>
        <taxon>Parameciidae</taxon>
        <taxon>Paramecium</taxon>
    </lineage>
</organism>
<evidence type="ECO:0000313" key="2">
    <source>
        <dbReference type="Proteomes" id="UP000683925"/>
    </source>
</evidence>
<reference evidence="1" key="1">
    <citation type="submission" date="2021-01" db="EMBL/GenBank/DDBJ databases">
        <authorList>
            <consortium name="Genoscope - CEA"/>
            <person name="William W."/>
        </authorList>
    </citation>
    <scope>NUCLEOTIDE SEQUENCE</scope>
</reference>